<organism evidence="2 3">
    <name type="scientific">Hydnum rufescens UP504</name>
    <dbReference type="NCBI Taxonomy" id="1448309"/>
    <lineage>
        <taxon>Eukaryota</taxon>
        <taxon>Fungi</taxon>
        <taxon>Dikarya</taxon>
        <taxon>Basidiomycota</taxon>
        <taxon>Agaricomycotina</taxon>
        <taxon>Agaricomycetes</taxon>
        <taxon>Cantharellales</taxon>
        <taxon>Hydnaceae</taxon>
        <taxon>Hydnum</taxon>
    </lineage>
</organism>
<dbReference type="InterPro" id="IPR026270">
    <property type="entry name" value="SRP72"/>
</dbReference>
<evidence type="ECO:0000256" key="1">
    <source>
        <dbReference type="SAM" id="MobiDB-lite"/>
    </source>
</evidence>
<dbReference type="SUPFAM" id="SSF48452">
    <property type="entry name" value="TPR-like"/>
    <property type="match status" value="1"/>
</dbReference>
<feature type="region of interest" description="Disordered" evidence="1">
    <location>
        <begin position="293"/>
        <end position="362"/>
    </location>
</feature>
<dbReference type="Gene3D" id="1.25.40.10">
    <property type="entry name" value="Tetratricopeptide repeat domain"/>
    <property type="match status" value="1"/>
</dbReference>
<dbReference type="PANTHER" id="PTHR14094">
    <property type="entry name" value="SIGNAL RECOGNITION PARTICLE 72"/>
    <property type="match status" value="1"/>
</dbReference>
<dbReference type="GO" id="GO:0005786">
    <property type="term" value="C:signal recognition particle, endoplasmic reticulum targeting"/>
    <property type="evidence" value="ECO:0007669"/>
    <property type="project" value="TreeGrafter"/>
</dbReference>
<evidence type="ECO:0000313" key="3">
    <source>
        <dbReference type="Proteomes" id="UP000886523"/>
    </source>
</evidence>
<sequence>MSSPPYCRRIGIHNVFQQLKCRKTFGGSARAAIADRDNASQKHTHANDSNQASVCIFPQEGQGPEAPRPVEEQLRRHFTSLVAQIDGGFSKNAIKTCDKILRILPNDPDTVRTKLFLLLQTDQYNPALDLLETSNKAIEASGNSPGYQFDKAYVLYRLHREDEAREILLAMGDDPLNRGVQHLDAQVKFRKGEYEAARNVYNQLLDTCSPDTDEYSDLLTNLGAAQTHLDFLEKDYLQAVHSLPTNASALEAAPPPTLPSSHNILQPNAQKQNVAVVALAPKTPRKSRVPKHVVLGTTPMPDPERWLKKRERTRVEGRGRKGKTREGMGVGATQGSAVSDIKITSNTPSNASGHAKKGKKGR</sequence>
<dbReference type="Pfam" id="PF17004">
    <property type="entry name" value="SRP_TPR_like"/>
    <property type="match status" value="1"/>
</dbReference>
<protein>
    <recommendedName>
        <fullName evidence="4">Signal recognition particle subunit SRP72</fullName>
    </recommendedName>
</protein>
<dbReference type="OrthoDB" id="5421607at2759"/>
<feature type="compositionally biased region" description="Polar residues" evidence="1">
    <location>
        <begin position="333"/>
        <end position="352"/>
    </location>
</feature>
<dbReference type="GO" id="GO:0043022">
    <property type="term" value="F:ribosome binding"/>
    <property type="evidence" value="ECO:0007669"/>
    <property type="project" value="TreeGrafter"/>
</dbReference>
<evidence type="ECO:0008006" key="4">
    <source>
        <dbReference type="Google" id="ProtNLM"/>
    </source>
</evidence>
<dbReference type="GO" id="GO:0008312">
    <property type="term" value="F:7S RNA binding"/>
    <property type="evidence" value="ECO:0007669"/>
    <property type="project" value="TreeGrafter"/>
</dbReference>
<dbReference type="PANTHER" id="PTHR14094:SF9">
    <property type="entry name" value="SIGNAL RECOGNITION PARTICLE SUBUNIT SRP72"/>
    <property type="match status" value="1"/>
</dbReference>
<keyword evidence="3" id="KW-1185">Reference proteome</keyword>
<dbReference type="AlphaFoldDB" id="A0A9P6B587"/>
<dbReference type="EMBL" id="MU128930">
    <property type="protein sequence ID" value="KAF9517637.1"/>
    <property type="molecule type" value="Genomic_DNA"/>
</dbReference>
<accession>A0A9P6B587</accession>
<dbReference type="Proteomes" id="UP000886523">
    <property type="component" value="Unassembled WGS sequence"/>
</dbReference>
<evidence type="ECO:0000313" key="2">
    <source>
        <dbReference type="EMBL" id="KAF9517637.1"/>
    </source>
</evidence>
<dbReference type="GO" id="GO:0006614">
    <property type="term" value="P:SRP-dependent cotranslational protein targeting to membrane"/>
    <property type="evidence" value="ECO:0007669"/>
    <property type="project" value="InterPro"/>
</dbReference>
<comment type="caution">
    <text evidence="2">The sequence shown here is derived from an EMBL/GenBank/DDBJ whole genome shotgun (WGS) entry which is preliminary data.</text>
</comment>
<dbReference type="InterPro" id="IPR011990">
    <property type="entry name" value="TPR-like_helical_dom_sf"/>
</dbReference>
<dbReference type="InterPro" id="IPR031545">
    <property type="entry name" value="SRP72_TPR-like"/>
</dbReference>
<proteinExistence type="predicted"/>
<reference evidence="2" key="1">
    <citation type="journal article" date="2020" name="Nat. Commun.">
        <title>Large-scale genome sequencing of mycorrhizal fungi provides insights into the early evolution of symbiotic traits.</title>
        <authorList>
            <person name="Miyauchi S."/>
            <person name="Kiss E."/>
            <person name="Kuo A."/>
            <person name="Drula E."/>
            <person name="Kohler A."/>
            <person name="Sanchez-Garcia M."/>
            <person name="Morin E."/>
            <person name="Andreopoulos B."/>
            <person name="Barry K.W."/>
            <person name="Bonito G."/>
            <person name="Buee M."/>
            <person name="Carver A."/>
            <person name="Chen C."/>
            <person name="Cichocki N."/>
            <person name="Clum A."/>
            <person name="Culley D."/>
            <person name="Crous P.W."/>
            <person name="Fauchery L."/>
            <person name="Girlanda M."/>
            <person name="Hayes R.D."/>
            <person name="Keri Z."/>
            <person name="LaButti K."/>
            <person name="Lipzen A."/>
            <person name="Lombard V."/>
            <person name="Magnuson J."/>
            <person name="Maillard F."/>
            <person name="Murat C."/>
            <person name="Nolan M."/>
            <person name="Ohm R.A."/>
            <person name="Pangilinan J."/>
            <person name="Pereira M.F."/>
            <person name="Perotto S."/>
            <person name="Peter M."/>
            <person name="Pfister S."/>
            <person name="Riley R."/>
            <person name="Sitrit Y."/>
            <person name="Stielow J.B."/>
            <person name="Szollosi G."/>
            <person name="Zifcakova L."/>
            <person name="Stursova M."/>
            <person name="Spatafora J.W."/>
            <person name="Tedersoo L."/>
            <person name="Vaario L.M."/>
            <person name="Yamada A."/>
            <person name="Yan M."/>
            <person name="Wang P."/>
            <person name="Xu J."/>
            <person name="Bruns T."/>
            <person name="Baldrian P."/>
            <person name="Vilgalys R."/>
            <person name="Dunand C."/>
            <person name="Henrissat B."/>
            <person name="Grigoriev I.V."/>
            <person name="Hibbett D."/>
            <person name="Nagy L.G."/>
            <person name="Martin F.M."/>
        </authorList>
    </citation>
    <scope>NUCLEOTIDE SEQUENCE</scope>
    <source>
        <strain evidence="2">UP504</strain>
    </source>
</reference>
<gene>
    <name evidence="2" type="ORF">BS47DRAFT_1290620</name>
</gene>
<name>A0A9P6B587_9AGAM</name>